<dbReference type="PANTHER" id="PTHR11206">
    <property type="entry name" value="MULTIDRUG RESISTANCE PROTEIN"/>
    <property type="match status" value="1"/>
</dbReference>
<organism evidence="3 4">
    <name type="scientific">Platanthera guangdongensis</name>
    <dbReference type="NCBI Taxonomy" id="2320717"/>
    <lineage>
        <taxon>Eukaryota</taxon>
        <taxon>Viridiplantae</taxon>
        <taxon>Streptophyta</taxon>
        <taxon>Embryophyta</taxon>
        <taxon>Tracheophyta</taxon>
        <taxon>Spermatophyta</taxon>
        <taxon>Magnoliopsida</taxon>
        <taxon>Liliopsida</taxon>
        <taxon>Asparagales</taxon>
        <taxon>Orchidaceae</taxon>
        <taxon>Orchidoideae</taxon>
        <taxon>Orchideae</taxon>
        <taxon>Orchidinae</taxon>
        <taxon>Platanthera</taxon>
    </lineage>
</organism>
<dbReference type="Proteomes" id="UP001412067">
    <property type="component" value="Unassembled WGS sequence"/>
</dbReference>
<evidence type="ECO:0000313" key="3">
    <source>
        <dbReference type="EMBL" id="KAK8950132.1"/>
    </source>
</evidence>
<keyword evidence="2" id="KW-1133">Transmembrane helix</keyword>
<keyword evidence="2" id="KW-0472">Membrane</keyword>
<dbReference type="InterPro" id="IPR002528">
    <property type="entry name" value="MATE_fam"/>
</dbReference>
<dbReference type="Pfam" id="PF01554">
    <property type="entry name" value="MatE"/>
    <property type="match status" value="1"/>
</dbReference>
<feature type="transmembrane region" description="Helical" evidence="2">
    <location>
        <begin position="20"/>
        <end position="37"/>
    </location>
</feature>
<comment type="similarity">
    <text evidence="1">Belongs to the multi antimicrobial extrusion (MATE) (TC 2.A.66.1) family.</text>
</comment>
<feature type="transmembrane region" description="Helical" evidence="2">
    <location>
        <begin position="86"/>
        <end position="109"/>
    </location>
</feature>
<evidence type="ECO:0000256" key="1">
    <source>
        <dbReference type="ARBA" id="ARBA00010199"/>
    </source>
</evidence>
<dbReference type="EMBL" id="JBBWWR010000015">
    <property type="protein sequence ID" value="KAK8950132.1"/>
    <property type="molecule type" value="Genomic_DNA"/>
</dbReference>
<name>A0ABR2LTF1_9ASPA</name>
<keyword evidence="2" id="KW-0812">Transmembrane</keyword>
<comment type="caution">
    <text evidence="3">The sequence shown here is derived from an EMBL/GenBank/DDBJ whole genome shotgun (WGS) entry which is preliminary data.</text>
</comment>
<reference evidence="3 4" key="1">
    <citation type="journal article" date="2022" name="Nat. Plants">
        <title>Genomes of leafy and leafless Platanthera orchids illuminate the evolution of mycoheterotrophy.</title>
        <authorList>
            <person name="Li M.H."/>
            <person name="Liu K.W."/>
            <person name="Li Z."/>
            <person name="Lu H.C."/>
            <person name="Ye Q.L."/>
            <person name="Zhang D."/>
            <person name="Wang J.Y."/>
            <person name="Li Y.F."/>
            <person name="Zhong Z.M."/>
            <person name="Liu X."/>
            <person name="Yu X."/>
            <person name="Liu D.K."/>
            <person name="Tu X.D."/>
            <person name="Liu B."/>
            <person name="Hao Y."/>
            <person name="Liao X.Y."/>
            <person name="Jiang Y.T."/>
            <person name="Sun W.H."/>
            <person name="Chen J."/>
            <person name="Chen Y.Q."/>
            <person name="Ai Y."/>
            <person name="Zhai J.W."/>
            <person name="Wu S.S."/>
            <person name="Zhou Z."/>
            <person name="Hsiao Y.Y."/>
            <person name="Wu W.L."/>
            <person name="Chen Y.Y."/>
            <person name="Lin Y.F."/>
            <person name="Hsu J.L."/>
            <person name="Li C.Y."/>
            <person name="Wang Z.W."/>
            <person name="Zhao X."/>
            <person name="Zhong W.Y."/>
            <person name="Ma X.K."/>
            <person name="Ma L."/>
            <person name="Huang J."/>
            <person name="Chen G.Z."/>
            <person name="Huang M.Z."/>
            <person name="Huang L."/>
            <person name="Peng D.H."/>
            <person name="Luo Y.B."/>
            <person name="Zou S.Q."/>
            <person name="Chen S.P."/>
            <person name="Lan S."/>
            <person name="Tsai W.C."/>
            <person name="Van de Peer Y."/>
            <person name="Liu Z.J."/>
        </authorList>
    </citation>
    <scope>NUCLEOTIDE SEQUENCE [LARGE SCALE GENOMIC DNA]</scope>
    <source>
        <strain evidence="3">Lor288</strain>
    </source>
</reference>
<proteinExistence type="inferred from homology"/>
<feature type="transmembrane region" description="Helical" evidence="2">
    <location>
        <begin position="58"/>
        <end position="80"/>
    </location>
</feature>
<protein>
    <submittedName>
        <fullName evidence="3">MATE efflux family protein 9</fullName>
    </submittedName>
</protein>
<gene>
    <name evidence="3" type="primary">DTXL5</name>
    <name evidence="3" type="ORF">KSP40_PGU005921</name>
</gene>
<keyword evidence="4" id="KW-1185">Reference proteome</keyword>
<evidence type="ECO:0000313" key="4">
    <source>
        <dbReference type="Proteomes" id="UP001412067"/>
    </source>
</evidence>
<sequence length="188" mass="20887">MILILVRNVWGYAYSNEDEVVKYVAIMLPILALSNVFDGIQSVLSGIARACGLQKFCAFANLGAYYVVGIPSAILFGFVFHIEGKGLWMGIICGLIVQVFLLLAITFWIDWNKQDWSIQADPLITSVPKPTPRCNALAYLPPFPLTGQESSLFLPFADYHHLYRIPRKKQPATPFLLTVIGHPPSSTS</sequence>
<evidence type="ECO:0000256" key="2">
    <source>
        <dbReference type="SAM" id="Phobius"/>
    </source>
</evidence>
<accession>A0ABR2LTF1</accession>